<keyword evidence="1" id="KW-0233">DNA recombination</keyword>
<dbReference type="PROSITE" id="PS51898">
    <property type="entry name" value="TYR_RECOMBINASE"/>
    <property type="match status" value="1"/>
</dbReference>
<keyword evidence="4" id="KW-1185">Reference proteome</keyword>
<sequence>MRPKLAARQPRAMSDQQWTELFAQMRCTRDRALLSCYVSSGARASELLGVQLGDVDWSKGQLWVITKGTRARQPVPASPEALAYLAAYLDEAGLPVDGVPLWRTRRGEPRPLTYWAARRIIQRAVENLDSNWTLHDLRHTAATRMARDPELTLVEVQTILRHAHISTTELYTVVGLDDLVDKLAAHYSRPVQPTSWPTQYAADDIEAVFGAGK</sequence>
<dbReference type="Proteomes" id="UP001499878">
    <property type="component" value="Unassembled WGS sequence"/>
</dbReference>
<dbReference type="InterPro" id="IPR013762">
    <property type="entry name" value="Integrase-like_cat_sf"/>
</dbReference>
<dbReference type="EMBL" id="BAABJR010000017">
    <property type="protein sequence ID" value="GAA5214173.1"/>
    <property type="molecule type" value="Genomic_DNA"/>
</dbReference>
<evidence type="ECO:0000259" key="2">
    <source>
        <dbReference type="PROSITE" id="PS51898"/>
    </source>
</evidence>
<reference evidence="4" key="1">
    <citation type="journal article" date="2019" name="Int. J. Syst. Evol. Microbiol.">
        <title>The Global Catalogue of Microorganisms (GCM) 10K type strain sequencing project: providing services to taxonomists for standard genome sequencing and annotation.</title>
        <authorList>
            <consortium name="The Broad Institute Genomics Platform"/>
            <consortium name="The Broad Institute Genome Sequencing Center for Infectious Disease"/>
            <person name="Wu L."/>
            <person name="Ma J."/>
        </authorList>
    </citation>
    <scope>NUCLEOTIDE SEQUENCE [LARGE SCALE GENOMIC DNA]</scope>
    <source>
        <strain evidence="4">JCM 18306</strain>
    </source>
</reference>
<accession>A0ABP9TDP8</accession>
<dbReference type="Pfam" id="PF00589">
    <property type="entry name" value="Phage_integrase"/>
    <property type="match status" value="1"/>
</dbReference>
<protein>
    <recommendedName>
        <fullName evidence="2">Tyr recombinase domain-containing protein</fullName>
    </recommendedName>
</protein>
<evidence type="ECO:0000256" key="1">
    <source>
        <dbReference type="ARBA" id="ARBA00023172"/>
    </source>
</evidence>
<organism evidence="3 4">
    <name type="scientific">Streptomyces thinghirensis</name>
    <dbReference type="NCBI Taxonomy" id="551547"/>
    <lineage>
        <taxon>Bacteria</taxon>
        <taxon>Bacillati</taxon>
        <taxon>Actinomycetota</taxon>
        <taxon>Actinomycetes</taxon>
        <taxon>Kitasatosporales</taxon>
        <taxon>Streptomycetaceae</taxon>
        <taxon>Streptomyces</taxon>
    </lineage>
</organism>
<dbReference type="CDD" id="cd00397">
    <property type="entry name" value="DNA_BRE_C"/>
    <property type="match status" value="1"/>
</dbReference>
<gene>
    <name evidence="3" type="ORF">GCM10023323_58130</name>
</gene>
<dbReference type="PANTHER" id="PTHR30349:SF81">
    <property type="entry name" value="TYROSINE RECOMBINASE XERC"/>
    <property type="match status" value="1"/>
</dbReference>
<dbReference type="SUPFAM" id="SSF56349">
    <property type="entry name" value="DNA breaking-rejoining enzymes"/>
    <property type="match status" value="1"/>
</dbReference>
<dbReference type="Gene3D" id="1.10.443.10">
    <property type="entry name" value="Intergrase catalytic core"/>
    <property type="match status" value="1"/>
</dbReference>
<evidence type="ECO:0000313" key="3">
    <source>
        <dbReference type="EMBL" id="GAA5214173.1"/>
    </source>
</evidence>
<evidence type="ECO:0000313" key="4">
    <source>
        <dbReference type="Proteomes" id="UP001499878"/>
    </source>
</evidence>
<dbReference type="InterPro" id="IPR002104">
    <property type="entry name" value="Integrase_catalytic"/>
</dbReference>
<dbReference type="InterPro" id="IPR011010">
    <property type="entry name" value="DNA_brk_join_enz"/>
</dbReference>
<dbReference type="InterPro" id="IPR050090">
    <property type="entry name" value="Tyrosine_recombinase_XerCD"/>
</dbReference>
<proteinExistence type="predicted"/>
<feature type="domain" description="Tyr recombinase" evidence="2">
    <location>
        <begin position="8"/>
        <end position="184"/>
    </location>
</feature>
<dbReference type="PANTHER" id="PTHR30349">
    <property type="entry name" value="PHAGE INTEGRASE-RELATED"/>
    <property type="match status" value="1"/>
</dbReference>
<comment type="caution">
    <text evidence="3">The sequence shown here is derived from an EMBL/GenBank/DDBJ whole genome shotgun (WGS) entry which is preliminary data.</text>
</comment>
<name>A0ABP9TDP8_9ACTN</name>